<dbReference type="RefSeq" id="WP_193533988.1">
    <property type="nucleotide sequence ID" value="NZ_JADCLJ010000002.1"/>
</dbReference>
<dbReference type="EMBL" id="JADCLJ010000002">
    <property type="protein sequence ID" value="MBE4906466.1"/>
    <property type="molecule type" value="Genomic_DNA"/>
</dbReference>
<dbReference type="InterPro" id="IPR009078">
    <property type="entry name" value="Ferritin-like_SF"/>
</dbReference>
<sequence length="300" mass="34723">MYTNYYGPSYFDYYRMPNDIQLIDDIQKAINAEYSAVDCYKKLAKMAPTKDERNRILEIQEDEVRHLEEFSRIYTNLTGKKPSYQIIEECPDTYRAGIEFAFKDEQEAVDFYLDIADKANDSIIKERFRRAAADEHNHAIWFLSFSTNPRVTHINRQINNYGAEGALSASTLTIPQMLTYALQDEYLAQARYHNILGNFGYIRTFAQIKEAEMRHINALLPLFERYQIPLPEDNSQAFVTTPESIKAAYAAGVQGEIDNISMYERFLSLTIPNDIRTVFTQLRNASLNHLAAFERGLART</sequence>
<evidence type="ECO:0000259" key="1">
    <source>
        <dbReference type="Pfam" id="PF02915"/>
    </source>
</evidence>
<gene>
    <name evidence="2" type="ORF">IMZ08_00155</name>
</gene>
<reference evidence="2 3" key="1">
    <citation type="submission" date="2020-10" db="EMBL/GenBank/DDBJ databases">
        <title>Bacillus sp. HD4P25, an endophyte from a halophyte.</title>
        <authorList>
            <person name="Sun J.-Q."/>
        </authorList>
    </citation>
    <scope>NUCLEOTIDE SEQUENCE [LARGE SCALE GENOMIC DNA]</scope>
    <source>
        <strain evidence="2 3">YIM 93174</strain>
    </source>
</reference>
<dbReference type="Proteomes" id="UP001516662">
    <property type="component" value="Unassembled WGS sequence"/>
</dbReference>
<dbReference type="CDD" id="cd00657">
    <property type="entry name" value="Ferritin_like"/>
    <property type="match status" value="1"/>
</dbReference>
<dbReference type="Pfam" id="PF02915">
    <property type="entry name" value="Rubrerythrin"/>
    <property type="match status" value="1"/>
</dbReference>
<dbReference type="InterPro" id="IPR012347">
    <property type="entry name" value="Ferritin-like"/>
</dbReference>
<accession>A0ABR9QDH2</accession>
<name>A0ABR9QDH2_9BACI</name>
<feature type="domain" description="Rubrerythrin diiron-binding" evidence="1">
    <location>
        <begin position="99"/>
        <end position="148"/>
    </location>
</feature>
<dbReference type="InterPro" id="IPR019243">
    <property type="entry name" value="DUF2202"/>
</dbReference>
<dbReference type="InterPro" id="IPR003251">
    <property type="entry name" value="Rr_diiron-bd_dom"/>
</dbReference>
<dbReference type="Gene3D" id="1.20.1260.10">
    <property type="match status" value="2"/>
</dbReference>
<evidence type="ECO:0000313" key="3">
    <source>
        <dbReference type="Proteomes" id="UP001516662"/>
    </source>
</evidence>
<evidence type="ECO:0000313" key="2">
    <source>
        <dbReference type="EMBL" id="MBE4906466.1"/>
    </source>
</evidence>
<protein>
    <submittedName>
        <fullName evidence="2">DUF2202 domain-containing protein</fullName>
    </submittedName>
</protein>
<dbReference type="PANTHER" id="PTHR33531:SF7">
    <property type="entry name" value="HYPOTHETICAL MEMBRANE PROTEIN, CONSERVED"/>
    <property type="match status" value="1"/>
</dbReference>
<keyword evidence="3" id="KW-1185">Reference proteome</keyword>
<comment type="caution">
    <text evidence="2">The sequence shown here is derived from an EMBL/GenBank/DDBJ whole genome shotgun (WGS) entry which is preliminary data.</text>
</comment>
<organism evidence="2 3">
    <name type="scientific">Litchfieldia luteola</name>
    <dbReference type="NCBI Taxonomy" id="682179"/>
    <lineage>
        <taxon>Bacteria</taxon>
        <taxon>Bacillati</taxon>
        <taxon>Bacillota</taxon>
        <taxon>Bacilli</taxon>
        <taxon>Bacillales</taxon>
        <taxon>Bacillaceae</taxon>
        <taxon>Litchfieldia</taxon>
    </lineage>
</organism>
<proteinExistence type="predicted"/>
<dbReference type="CDD" id="cd01048">
    <property type="entry name" value="Ferritin_like_AB2"/>
    <property type="match status" value="1"/>
</dbReference>
<dbReference type="SUPFAM" id="SSF47240">
    <property type="entry name" value="Ferritin-like"/>
    <property type="match status" value="2"/>
</dbReference>
<dbReference type="PANTHER" id="PTHR33531">
    <property type="entry name" value="RUBRERYTHRIN SUBFAMILY"/>
    <property type="match status" value="1"/>
</dbReference>